<dbReference type="EMBL" id="WVRA01000010">
    <property type="protein sequence ID" value="NOE20526.1"/>
    <property type="molecule type" value="Genomic_DNA"/>
</dbReference>
<dbReference type="RefSeq" id="WP_170602107.1">
    <property type="nucleotide sequence ID" value="NZ_WVRA01000010.1"/>
</dbReference>
<accession>A0AA90Z590</accession>
<organism evidence="2 3">
    <name type="scientific">Ruegeria atlantica</name>
    <dbReference type="NCBI Taxonomy" id="81569"/>
    <lineage>
        <taxon>Bacteria</taxon>
        <taxon>Pseudomonadati</taxon>
        <taxon>Pseudomonadota</taxon>
        <taxon>Alphaproteobacteria</taxon>
        <taxon>Rhodobacterales</taxon>
        <taxon>Roseobacteraceae</taxon>
        <taxon>Ruegeria</taxon>
    </lineage>
</organism>
<feature type="chain" id="PRO_5041715025" description="Secreted protein" evidence="1">
    <location>
        <begin position="30"/>
        <end position="240"/>
    </location>
</feature>
<protein>
    <recommendedName>
        <fullName evidence="4">Secreted protein</fullName>
    </recommendedName>
</protein>
<reference evidence="2" key="1">
    <citation type="submission" date="2019-12" db="EMBL/GenBank/DDBJ databases">
        <title>Ruegeria JWLKs population differentiation of coral mucus and skeleton niches.</title>
        <authorList>
            <person name="Luo D."/>
        </authorList>
    </citation>
    <scope>NUCLEOTIDE SEQUENCE</scope>
    <source>
        <strain evidence="2">HKCCD6181</strain>
    </source>
</reference>
<evidence type="ECO:0000313" key="3">
    <source>
        <dbReference type="Proteomes" id="UP000597886"/>
    </source>
</evidence>
<sequence>MKHSKSGNRTRAKALAVALAALPATQARAYPIDCAIFLCLAGGWPSSADCVAAKAEFIRRITPYPVEPPLQLWRCPMNTSHSPSDLGPMERLEAIKRTSASPVPELPSDDTAKPILVDAAISIGRIDAHHGQYGDGFQATPISVDLSSSDFDVVRSIRVWDVRHYSYRRRSREGDCERSLDLVVGTYDDNTNFRWSERAPAPIPYWLPLGNRCEPPSYFRGVGVEWTDTFGFSDYELIRY</sequence>
<comment type="caution">
    <text evidence="2">The sequence shown here is derived from an EMBL/GenBank/DDBJ whole genome shotgun (WGS) entry which is preliminary data.</text>
</comment>
<name>A0AA90Z590_9RHOB</name>
<evidence type="ECO:0008006" key="4">
    <source>
        <dbReference type="Google" id="ProtNLM"/>
    </source>
</evidence>
<evidence type="ECO:0000313" key="2">
    <source>
        <dbReference type="EMBL" id="NOE20526.1"/>
    </source>
</evidence>
<dbReference type="Proteomes" id="UP000597886">
    <property type="component" value="Unassembled WGS sequence"/>
</dbReference>
<gene>
    <name evidence="2" type="ORF">GS634_20560</name>
</gene>
<dbReference type="AlphaFoldDB" id="A0AA90Z590"/>
<keyword evidence="1" id="KW-0732">Signal</keyword>
<proteinExistence type="predicted"/>
<evidence type="ECO:0000256" key="1">
    <source>
        <dbReference type="SAM" id="SignalP"/>
    </source>
</evidence>
<feature type="signal peptide" evidence="1">
    <location>
        <begin position="1"/>
        <end position="29"/>
    </location>
</feature>